<keyword evidence="9" id="KW-1185">Reference proteome</keyword>
<dbReference type="InterPro" id="IPR035681">
    <property type="entry name" value="ComA-like_MBL"/>
</dbReference>
<dbReference type="InterPro" id="IPR001279">
    <property type="entry name" value="Metallo-B-lactamas"/>
</dbReference>
<dbReference type="Pfam" id="PF03772">
    <property type="entry name" value="Competence"/>
    <property type="match status" value="1"/>
</dbReference>
<evidence type="ECO:0000256" key="3">
    <source>
        <dbReference type="ARBA" id="ARBA00022692"/>
    </source>
</evidence>
<sequence length="787" mass="86369">MHRPFQFFVTYFSIGIIAAAYREKISIIATVVIILALIVSLTIVQNKNNRRKVLSGILIFVIGICYCNFRILASKGTIAEFTGSQQTVIGTVNDTPTIKGDRAIYNVKVSSVLQNRKYIPASGKIRLSTIINQDKSIYNYGDIIKFSGKLKLPQQRRNPNGIDYRAYLLQKGIGAKMFSDKVEKISEARKNPFMAAAFSLRQHLTAFYSLHLPEDISPIMTGITLGIKDEIPKDTMKAVKNVGAAHILAVSGLHAGIVYGALEFLTYKLKLPPVISFMSKTGALIFYSAMAGLSPSAVRAAIMIITLMFSKLVGRKNDSINTLCFSATVLLIINPLNLFSISFQLSYAAVSGIVVLFEKLKALFDKIPAFLKDPLAVMISAQLAVAPFAAYYFNSISLTGSIANLLVVPLASAALITGLVSGITGLLFPAVGAFFIKVPYVLLKLIEKIVMTASKFPFASVIISTPSPLIIALYFLLLLLLFDILQIAGISEKNNVKWKKPIALILFVIIAIFSAGPFKSFEVTFVDVGQGDCILIKTRGNKTILIDGGGAPPYYEGDFDTGEDIVIPFLYSKGIKEIDLVIFSHFDDDHAKGLLSVLDSMNVGAIMYGVPEDVDIYNEMIEIARKRGIKTLKVQRGDRFSVDGAHFKVLNPDPLAQGSQSSNDNSVVLKMKYNDISFLFTGDLEYQVERELVASRLDIKADVLKVGHHGSRSSTSKEFLEKVQPTCAVISVGEDNNFGHPTPEVLNRLDENNVRIFRTDISGAIIFKISGQNVKIYKTINEGPKFL</sequence>
<feature type="transmembrane region" description="Helical" evidence="6">
    <location>
        <begin position="502"/>
        <end position="518"/>
    </location>
</feature>
<dbReference type="InterPro" id="IPR036866">
    <property type="entry name" value="RibonucZ/Hydroxyglut_hydro"/>
</dbReference>
<feature type="transmembrane region" description="Helical" evidence="6">
    <location>
        <begin position="242"/>
        <end position="262"/>
    </location>
</feature>
<evidence type="ECO:0000256" key="2">
    <source>
        <dbReference type="ARBA" id="ARBA00022475"/>
    </source>
</evidence>
<dbReference type="RefSeq" id="WP_059032971.1">
    <property type="nucleotide sequence ID" value="NZ_DF977002.1"/>
</dbReference>
<dbReference type="InterPro" id="IPR052159">
    <property type="entry name" value="Competence_DNA_uptake"/>
</dbReference>
<feature type="domain" description="Metallo-beta-lactamase" evidence="7">
    <location>
        <begin position="530"/>
        <end position="734"/>
    </location>
</feature>
<evidence type="ECO:0000256" key="1">
    <source>
        <dbReference type="ARBA" id="ARBA00004651"/>
    </source>
</evidence>
<dbReference type="GO" id="GO:0005886">
    <property type="term" value="C:plasma membrane"/>
    <property type="evidence" value="ECO:0007669"/>
    <property type="project" value="UniProtKB-SubCell"/>
</dbReference>
<dbReference type="Pfam" id="PF00753">
    <property type="entry name" value="Lactamase_B"/>
    <property type="match status" value="1"/>
</dbReference>
<dbReference type="InterPro" id="IPR004477">
    <property type="entry name" value="ComEC_N"/>
</dbReference>
<accession>A0A0U9HRB2</accession>
<dbReference type="PANTHER" id="PTHR30619">
    <property type="entry name" value="DNA INTERNALIZATION/COMPETENCE PROTEIN COMEC/REC2"/>
    <property type="match status" value="1"/>
</dbReference>
<reference evidence="8" key="1">
    <citation type="journal article" date="2016" name="Genome Announc.">
        <title>Draft Genome Sequence of the Syntrophic Lactate-Degrading Bacterium Tepidanaerobacter syntrophicus JLT.</title>
        <authorList>
            <person name="Matsuura N."/>
            <person name="Ohashi A."/>
            <person name="Tourlousse D.M."/>
            <person name="Sekiguchi Y."/>
        </authorList>
    </citation>
    <scope>NUCLEOTIDE SEQUENCE [LARGE SCALE GENOMIC DNA]</scope>
    <source>
        <strain evidence="8">JL</strain>
    </source>
</reference>
<dbReference type="OrthoDB" id="9761531at2"/>
<evidence type="ECO:0000259" key="7">
    <source>
        <dbReference type="SMART" id="SM00849"/>
    </source>
</evidence>
<protein>
    <submittedName>
        <fullName evidence="8">Competence protein ComEC</fullName>
    </submittedName>
</protein>
<dbReference type="STRING" id="224999.GCA_001485475_01589"/>
<dbReference type="InterPro" id="IPR025405">
    <property type="entry name" value="DUF4131"/>
</dbReference>
<evidence type="ECO:0000256" key="4">
    <source>
        <dbReference type="ARBA" id="ARBA00022989"/>
    </source>
</evidence>
<keyword evidence="4 6" id="KW-1133">Transmembrane helix</keyword>
<keyword evidence="2" id="KW-1003">Cell membrane</keyword>
<feature type="transmembrane region" description="Helical" evidence="6">
    <location>
        <begin position="375"/>
        <end position="393"/>
    </location>
</feature>
<feature type="transmembrane region" description="Helical" evidence="6">
    <location>
        <begin position="413"/>
        <end position="436"/>
    </location>
</feature>
<dbReference type="NCBIfam" id="TIGR00361">
    <property type="entry name" value="ComEC_Rec2"/>
    <property type="match status" value="1"/>
</dbReference>
<organism evidence="8">
    <name type="scientific">Tepidanaerobacter syntrophicus</name>
    <dbReference type="NCBI Taxonomy" id="224999"/>
    <lineage>
        <taxon>Bacteria</taxon>
        <taxon>Bacillati</taxon>
        <taxon>Bacillota</taxon>
        <taxon>Clostridia</taxon>
        <taxon>Thermosediminibacterales</taxon>
        <taxon>Tepidanaerobacteraceae</taxon>
        <taxon>Tepidanaerobacter</taxon>
    </lineage>
</organism>
<evidence type="ECO:0000256" key="6">
    <source>
        <dbReference type="SAM" id="Phobius"/>
    </source>
</evidence>
<evidence type="ECO:0000313" key="9">
    <source>
        <dbReference type="Proteomes" id="UP000062160"/>
    </source>
</evidence>
<proteinExistence type="predicted"/>
<evidence type="ECO:0000256" key="5">
    <source>
        <dbReference type="ARBA" id="ARBA00023136"/>
    </source>
</evidence>
<dbReference type="InterPro" id="IPR004797">
    <property type="entry name" value="Competence_ComEC/Rec2"/>
</dbReference>
<dbReference type="Pfam" id="PF13567">
    <property type="entry name" value="DUF4131"/>
    <property type="match status" value="1"/>
</dbReference>
<dbReference type="CDD" id="cd07731">
    <property type="entry name" value="ComA-like_MBL-fold"/>
    <property type="match status" value="1"/>
</dbReference>
<dbReference type="SMART" id="SM00849">
    <property type="entry name" value="Lactamase_B"/>
    <property type="match status" value="1"/>
</dbReference>
<evidence type="ECO:0000313" key="8">
    <source>
        <dbReference type="EMBL" id="GAQ25559.1"/>
    </source>
</evidence>
<dbReference type="EMBL" id="DF977002">
    <property type="protein sequence ID" value="GAQ25559.1"/>
    <property type="molecule type" value="Genomic_DNA"/>
</dbReference>
<keyword evidence="3 6" id="KW-0812">Transmembrane</keyword>
<keyword evidence="5 6" id="KW-0472">Membrane</keyword>
<feature type="transmembrane region" description="Helical" evidence="6">
    <location>
        <begin position="27"/>
        <end position="44"/>
    </location>
</feature>
<dbReference type="SUPFAM" id="SSF56281">
    <property type="entry name" value="Metallo-hydrolase/oxidoreductase"/>
    <property type="match status" value="1"/>
</dbReference>
<feature type="transmembrane region" description="Helical" evidence="6">
    <location>
        <begin position="469"/>
        <end position="490"/>
    </location>
</feature>
<dbReference type="Proteomes" id="UP000062160">
    <property type="component" value="Unassembled WGS sequence"/>
</dbReference>
<feature type="transmembrane region" description="Helical" evidence="6">
    <location>
        <begin position="320"/>
        <end position="339"/>
    </location>
</feature>
<gene>
    <name evidence="8" type="ORF">TSYNT_887</name>
</gene>
<feature type="transmembrane region" description="Helical" evidence="6">
    <location>
        <begin position="5"/>
        <end position="21"/>
    </location>
</feature>
<dbReference type="NCBIfam" id="TIGR00360">
    <property type="entry name" value="ComEC_N-term"/>
    <property type="match status" value="1"/>
</dbReference>
<dbReference type="GO" id="GO:0030420">
    <property type="term" value="P:establishment of competence for transformation"/>
    <property type="evidence" value="ECO:0007669"/>
    <property type="project" value="InterPro"/>
</dbReference>
<dbReference type="PANTHER" id="PTHR30619:SF1">
    <property type="entry name" value="RECOMBINATION PROTEIN 2"/>
    <property type="match status" value="1"/>
</dbReference>
<dbReference type="AlphaFoldDB" id="A0A0U9HRB2"/>
<name>A0A0U9HRB2_9FIRM</name>
<comment type="subcellular location">
    <subcellularLocation>
        <location evidence="1">Cell membrane</location>
        <topology evidence="1">Multi-pass membrane protein</topology>
    </subcellularLocation>
</comment>
<dbReference type="Gene3D" id="3.60.15.10">
    <property type="entry name" value="Ribonuclease Z/Hydroxyacylglutathione hydrolase-like"/>
    <property type="match status" value="1"/>
</dbReference>
<feature type="transmembrane region" description="Helical" evidence="6">
    <location>
        <begin position="282"/>
        <end position="308"/>
    </location>
</feature>